<dbReference type="SFLD" id="SFLDS00005">
    <property type="entry name" value="Isoprenoid_Synthase_Type_I"/>
    <property type="match status" value="1"/>
</dbReference>
<comment type="similarity">
    <text evidence="1">Belongs to the trichodiene synthase family.</text>
</comment>
<sequence length="319" mass="36420">MQSNSLITPIFNNGQVLVSIRQATTDFLRRCGLPHANIANIAIDKVLYSECYQEAINRGFPMDGKYSLRPYMDIGVAVSHIYAHLPDRATRMWICLFTILLICIDDMMDKGDDLVNMYSFYERFVNKQSQGDPVLNVLDALLRDVVCYYSSPVSNLIVTSTFDFISSILLDNETKDMQILTETPSYPDYLGMLSGMPAAYSLFIFPSTLPLQEYVQCMPDLAIIINHTNDILSYYKEEIEGDTMNYVSRVAVSRGLTKQDALQETIEKTVQAHHNILKCLRLHAETCNAYVRFFYGFAIKFHAALRRYKLEEITSESSH</sequence>
<dbReference type="EMBL" id="JABBWG010000031">
    <property type="protein sequence ID" value="KAG1810973.1"/>
    <property type="molecule type" value="Genomic_DNA"/>
</dbReference>
<organism evidence="3 4">
    <name type="scientific">Suillus subaureus</name>
    <dbReference type="NCBI Taxonomy" id="48587"/>
    <lineage>
        <taxon>Eukaryota</taxon>
        <taxon>Fungi</taxon>
        <taxon>Dikarya</taxon>
        <taxon>Basidiomycota</taxon>
        <taxon>Agaricomycotina</taxon>
        <taxon>Agaricomycetes</taxon>
        <taxon>Agaricomycetidae</taxon>
        <taxon>Boletales</taxon>
        <taxon>Suillineae</taxon>
        <taxon>Suillaceae</taxon>
        <taxon>Suillus</taxon>
    </lineage>
</organism>
<name>A0A9P7E4I2_9AGAM</name>
<evidence type="ECO:0000313" key="4">
    <source>
        <dbReference type="Proteomes" id="UP000807769"/>
    </source>
</evidence>
<evidence type="ECO:0000313" key="3">
    <source>
        <dbReference type="EMBL" id="KAG1810973.1"/>
    </source>
</evidence>
<dbReference type="GO" id="GO:0016838">
    <property type="term" value="F:carbon-oxygen lyase activity, acting on phosphates"/>
    <property type="evidence" value="ECO:0007669"/>
    <property type="project" value="InterPro"/>
</dbReference>
<proteinExistence type="inferred from homology"/>
<dbReference type="GeneID" id="64630522"/>
<dbReference type="Gene3D" id="1.10.600.10">
    <property type="entry name" value="Farnesyl Diphosphate Synthase"/>
    <property type="match status" value="1"/>
</dbReference>
<dbReference type="AlphaFoldDB" id="A0A9P7E4I2"/>
<evidence type="ECO:0000256" key="2">
    <source>
        <dbReference type="ARBA" id="ARBA00023239"/>
    </source>
</evidence>
<dbReference type="OrthoDB" id="2998174at2759"/>
<dbReference type="SFLD" id="SFLDG01021">
    <property type="entry name" value="Trichodiene_Synthase_Like"/>
    <property type="match status" value="1"/>
</dbReference>
<dbReference type="Proteomes" id="UP000807769">
    <property type="component" value="Unassembled WGS sequence"/>
</dbReference>
<keyword evidence="4" id="KW-1185">Reference proteome</keyword>
<reference evidence="3" key="1">
    <citation type="journal article" date="2020" name="New Phytol.">
        <title>Comparative genomics reveals dynamic genome evolution in host specialist ectomycorrhizal fungi.</title>
        <authorList>
            <person name="Lofgren L.A."/>
            <person name="Nguyen N.H."/>
            <person name="Vilgalys R."/>
            <person name="Ruytinx J."/>
            <person name="Liao H.L."/>
            <person name="Branco S."/>
            <person name="Kuo A."/>
            <person name="LaButti K."/>
            <person name="Lipzen A."/>
            <person name="Andreopoulos W."/>
            <person name="Pangilinan J."/>
            <person name="Riley R."/>
            <person name="Hundley H."/>
            <person name="Na H."/>
            <person name="Barry K."/>
            <person name="Grigoriev I.V."/>
            <person name="Stajich J.E."/>
            <person name="Kennedy P.G."/>
        </authorList>
    </citation>
    <scope>NUCLEOTIDE SEQUENCE</scope>
    <source>
        <strain evidence="3">MN1</strain>
    </source>
</reference>
<dbReference type="InterPro" id="IPR024652">
    <property type="entry name" value="Trichodiene_synth"/>
</dbReference>
<dbReference type="RefSeq" id="XP_041189753.1">
    <property type="nucleotide sequence ID" value="XM_041336505.1"/>
</dbReference>
<dbReference type="SUPFAM" id="SSF48576">
    <property type="entry name" value="Terpenoid synthases"/>
    <property type="match status" value="1"/>
</dbReference>
<evidence type="ECO:0000256" key="1">
    <source>
        <dbReference type="ARBA" id="ARBA00007946"/>
    </source>
</evidence>
<gene>
    <name evidence="3" type="ORF">BJ212DRAFT_1377272</name>
</gene>
<dbReference type="Pfam" id="PF06330">
    <property type="entry name" value="TRI5"/>
    <property type="match status" value="1"/>
</dbReference>
<dbReference type="InterPro" id="IPR008949">
    <property type="entry name" value="Isoprenoid_synthase_dom_sf"/>
</dbReference>
<comment type="caution">
    <text evidence="3">The sequence shown here is derived from an EMBL/GenBank/DDBJ whole genome shotgun (WGS) entry which is preliminary data.</text>
</comment>
<accession>A0A9P7E4I2</accession>
<protein>
    <submittedName>
        <fullName evidence="3">Isoprenoid synthase domain-containing protein</fullName>
    </submittedName>
</protein>
<keyword evidence="2" id="KW-0456">Lyase</keyword>